<dbReference type="AlphaFoldDB" id="A0A6C0IGA7"/>
<name>A0A6C0IGA7_9ZZZZ</name>
<evidence type="ECO:0000256" key="1">
    <source>
        <dbReference type="ARBA" id="ARBA00022679"/>
    </source>
</evidence>
<dbReference type="Gene3D" id="3.90.550.20">
    <property type="match status" value="1"/>
</dbReference>
<dbReference type="Pfam" id="PF04488">
    <property type="entry name" value="Gly_transf_sug"/>
    <property type="match status" value="1"/>
</dbReference>
<dbReference type="GO" id="GO:0051999">
    <property type="term" value="P:mannosyl-inositol phosphorylceramide biosynthetic process"/>
    <property type="evidence" value="ECO:0007669"/>
    <property type="project" value="TreeGrafter"/>
</dbReference>
<proteinExistence type="predicted"/>
<dbReference type="EMBL" id="MN740179">
    <property type="protein sequence ID" value="QHT92154.1"/>
    <property type="molecule type" value="Genomic_DNA"/>
</dbReference>
<dbReference type="SUPFAM" id="SSF53448">
    <property type="entry name" value="Nucleotide-diphospho-sugar transferases"/>
    <property type="match status" value="1"/>
</dbReference>
<protein>
    <recommendedName>
        <fullName evidence="3">Glycosyltransferase</fullName>
    </recommendedName>
</protein>
<evidence type="ECO:0008006" key="3">
    <source>
        <dbReference type="Google" id="ProtNLM"/>
    </source>
</evidence>
<dbReference type="InterPro" id="IPR007577">
    <property type="entry name" value="GlycoTrfase_DXD_sugar-bd_CS"/>
</dbReference>
<dbReference type="PANTHER" id="PTHR32385:SF15">
    <property type="entry name" value="INOSITOL PHOSPHOCERAMIDE MANNOSYLTRANSFERASE 1"/>
    <property type="match status" value="1"/>
</dbReference>
<dbReference type="GO" id="GO:0016020">
    <property type="term" value="C:membrane"/>
    <property type="evidence" value="ECO:0007669"/>
    <property type="project" value="GOC"/>
</dbReference>
<dbReference type="PANTHER" id="PTHR32385">
    <property type="entry name" value="MANNOSYL PHOSPHORYLINOSITOL CERAMIDE SYNTHASE"/>
    <property type="match status" value="1"/>
</dbReference>
<evidence type="ECO:0000313" key="2">
    <source>
        <dbReference type="EMBL" id="QHT92154.1"/>
    </source>
</evidence>
<sequence>MSLAKIIHICNKEITDKFQYYAQSWKKLNPEYELKLYDDKMCEQFLQEEMSQLHCDIFKFIPDGPIKCDFWRCCILYKYGGVYADADIKPVLPLKEVIEEDSQFVTCLSYYTGYNLHFIISEPEEPIFKFLIDKYIEYYNTKKNYDYWPWSICRLFDIYTGETGILNDQEYNKEGIYIINNKKYQLLKDVFGAHYYDNHSVYNNKIVFYSRHYGWDSSGHKFR</sequence>
<dbReference type="GO" id="GO:0000030">
    <property type="term" value="F:mannosyltransferase activity"/>
    <property type="evidence" value="ECO:0007669"/>
    <property type="project" value="TreeGrafter"/>
</dbReference>
<reference evidence="2" key="1">
    <citation type="journal article" date="2020" name="Nature">
        <title>Giant virus diversity and host interactions through global metagenomics.</title>
        <authorList>
            <person name="Schulz F."/>
            <person name="Roux S."/>
            <person name="Paez-Espino D."/>
            <person name="Jungbluth S."/>
            <person name="Walsh D.A."/>
            <person name="Denef V.J."/>
            <person name="McMahon K.D."/>
            <person name="Konstantinidis K.T."/>
            <person name="Eloe-Fadrosh E.A."/>
            <person name="Kyrpides N.C."/>
            <person name="Woyke T."/>
        </authorList>
    </citation>
    <scope>NUCLEOTIDE SEQUENCE</scope>
    <source>
        <strain evidence="2">GVMAG-M-3300023184-86</strain>
    </source>
</reference>
<dbReference type="InterPro" id="IPR051706">
    <property type="entry name" value="Glycosyltransferase_domain"/>
</dbReference>
<organism evidence="2">
    <name type="scientific">viral metagenome</name>
    <dbReference type="NCBI Taxonomy" id="1070528"/>
    <lineage>
        <taxon>unclassified sequences</taxon>
        <taxon>metagenomes</taxon>
        <taxon>organismal metagenomes</taxon>
    </lineage>
</organism>
<dbReference type="InterPro" id="IPR029044">
    <property type="entry name" value="Nucleotide-diphossugar_trans"/>
</dbReference>
<accession>A0A6C0IGA7</accession>
<keyword evidence="1" id="KW-0808">Transferase</keyword>